<dbReference type="InterPro" id="IPR028816">
    <property type="entry name" value="Caprin"/>
</dbReference>
<dbReference type="GO" id="GO:0005737">
    <property type="term" value="C:cytoplasm"/>
    <property type="evidence" value="ECO:0007669"/>
    <property type="project" value="TreeGrafter"/>
</dbReference>
<evidence type="ECO:0000256" key="2">
    <source>
        <dbReference type="SAM" id="Coils"/>
    </source>
</evidence>
<comment type="similarity">
    <text evidence="1">Belongs to the caprin family.</text>
</comment>
<keyword evidence="2" id="KW-0175">Coiled coil</keyword>
<sequence>MSNLMKKEIGGSERIAKSACVDRQNNNFAKDCSSDDETILNNPLLKIEVMFDRKIRNLEKRKQKLLQYGIQEKNGEQLTYDQKAAYSKLGEVFRQVEFCTEMRKAIEENAKRYQQALKRAHESDRKKREESERKKLAALMRYQELSNVLGNRLVRNAFERGSHSAIVNIFFLVYCKYVFSLRQCGGDGGENLSEKELKMVGDLYTMLNPSLDGVCDVESWLKKTDECASLAACILDASKETTVVQQHSGMLISIQIFIRVYFQGRGCGRRGDEIKALLDKISGIEFAQLCKLLDEGKQKEEVKSVVEASVQTQADSVAPITLNNGVDECSVAVAASPNESAELRAKPNVVENHDDVTSKAESKDTIKEVAAIAKVAFTLIFLCPSAEVEASRGFFYRPRFIEVGNENRFGTSYGYNSMQYRNFGTNRQSSYSNYNSNEYVDDRIYKDDNYYGYYPTLPPFSASGPVANEPYYCFAYLSNFMNSQHFTDRYTAENSMPNQEDHVFMQDNLCTCPPYGFEISQPLTRMVNPVGMANMDMAYSSEPFTY</sequence>
<evidence type="ECO:0000256" key="1">
    <source>
        <dbReference type="ARBA" id="ARBA00007950"/>
    </source>
</evidence>
<dbReference type="Proteomes" id="UP000050794">
    <property type="component" value="Unassembled WGS sequence"/>
</dbReference>
<proteinExistence type="inferred from homology"/>
<evidence type="ECO:0000313" key="4">
    <source>
        <dbReference type="EMBL" id="VDM39859.1"/>
    </source>
</evidence>
<dbReference type="GO" id="GO:0003723">
    <property type="term" value="F:RNA binding"/>
    <property type="evidence" value="ECO:0007669"/>
    <property type="project" value="TreeGrafter"/>
</dbReference>
<evidence type="ECO:0000313" key="5">
    <source>
        <dbReference type="Proteomes" id="UP000050794"/>
    </source>
</evidence>
<organism evidence="5 6">
    <name type="scientific">Toxocara canis</name>
    <name type="common">Canine roundworm</name>
    <dbReference type="NCBI Taxonomy" id="6265"/>
    <lineage>
        <taxon>Eukaryota</taxon>
        <taxon>Metazoa</taxon>
        <taxon>Ecdysozoa</taxon>
        <taxon>Nematoda</taxon>
        <taxon>Chromadorea</taxon>
        <taxon>Rhabditida</taxon>
        <taxon>Spirurina</taxon>
        <taxon>Ascaridomorpha</taxon>
        <taxon>Ascaridoidea</taxon>
        <taxon>Toxocaridae</taxon>
        <taxon>Toxocara</taxon>
    </lineage>
</organism>
<evidence type="ECO:0000259" key="3">
    <source>
        <dbReference type="Pfam" id="PF18293"/>
    </source>
</evidence>
<dbReference type="WBParaSite" id="TCNE_0000853801-mRNA-1">
    <property type="protein sequence ID" value="TCNE_0000853801-mRNA-1"/>
    <property type="gene ID" value="TCNE_0000853801"/>
</dbReference>
<accession>A0A183UJ68</accession>
<gene>
    <name evidence="4" type="ORF">TCNE_LOCUS8538</name>
</gene>
<keyword evidence="5" id="KW-1185">Reference proteome</keyword>
<reference evidence="4 5" key="2">
    <citation type="submission" date="2018-11" db="EMBL/GenBank/DDBJ databases">
        <authorList>
            <consortium name="Pathogen Informatics"/>
        </authorList>
    </citation>
    <scope>NUCLEOTIDE SEQUENCE [LARGE SCALE GENOMIC DNA]</scope>
</reference>
<feature type="coiled-coil region" evidence="2">
    <location>
        <begin position="96"/>
        <end position="123"/>
    </location>
</feature>
<reference evidence="6" key="1">
    <citation type="submission" date="2016-06" db="UniProtKB">
        <authorList>
            <consortium name="WormBaseParasite"/>
        </authorList>
    </citation>
    <scope>IDENTIFICATION</scope>
</reference>
<evidence type="ECO:0000313" key="6">
    <source>
        <dbReference type="WBParaSite" id="TCNE_0000853801-mRNA-1"/>
    </source>
</evidence>
<dbReference type="PANTHER" id="PTHR22922:SF19">
    <property type="entry name" value="CAPRIN HOMOLOG"/>
    <property type="match status" value="1"/>
</dbReference>
<dbReference type="Pfam" id="PF18293">
    <property type="entry name" value="Caprin-1_dimer"/>
    <property type="match status" value="1"/>
</dbReference>
<dbReference type="AlphaFoldDB" id="A0A183UJ68"/>
<dbReference type="InterPro" id="IPR041637">
    <property type="entry name" value="Caprin-1_dimer"/>
</dbReference>
<dbReference type="PANTHER" id="PTHR22922">
    <property type="entry name" value="GPI-ANCHORED PROTEIN P137"/>
    <property type="match status" value="1"/>
</dbReference>
<feature type="domain" description="Caprin-1 dimerization" evidence="3">
    <location>
        <begin position="124"/>
        <end position="240"/>
    </location>
</feature>
<dbReference type="EMBL" id="UYWY01019935">
    <property type="protein sequence ID" value="VDM39859.1"/>
    <property type="molecule type" value="Genomic_DNA"/>
</dbReference>
<name>A0A183UJ68_TOXCA</name>
<protein>
    <submittedName>
        <fullName evidence="6">Caprin-1_dimer domain-containing protein</fullName>
    </submittedName>
</protein>